<dbReference type="EMBL" id="CAADEY010000036">
    <property type="protein sequence ID" value="VFJ52454.1"/>
    <property type="molecule type" value="Genomic_DNA"/>
</dbReference>
<feature type="transmembrane region" description="Helical" evidence="1">
    <location>
        <begin position="20"/>
        <end position="41"/>
    </location>
</feature>
<protein>
    <submittedName>
        <fullName evidence="2">Uncharacterized protein</fullName>
    </submittedName>
</protein>
<sequence length="289" mass="32344">MGRIKRLAWDDIALWTIRGIFFLLGVGIVAAVLSVVLFSLWPNIATWWGDEQPVYISLDSCEAPDDSVSPEAMENEARYSAKTFLSLDKALRLSDAIALLAVLVAMVTLMLPVFGYLSIVFQRKSIDKEMDSKFGDLNSKQKALISASLATLNAYPALLSLANRAADKYSIDLIKEIDSEASGDIDDVKGRIQEFVRDSLISDRIRSALTNLLEESDDSFLQGLDIIGSYIEKSDDISSGAFIPELKIYLYMLCEKGYVNTNAKEQEFKRFLKDKLHREIDVFRSEQAS</sequence>
<keyword evidence="1" id="KW-0812">Transmembrane</keyword>
<name>A0A450SH30_9GAMM</name>
<keyword evidence="1" id="KW-0472">Membrane</keyword>
<proteinExistence type="predicted"/>
<accession>A0A450SH30</accession>
<evidence type="ECO:0000256" key="1">
    <source>
        <dbReference type="SAM" id="Phobius"/>
    </source>
</evidence>
<gene>
    <name evidence="2" type="ORF">BECKDK2373C_GA0170839_103620</name>
</gene>
<dbReference type="AlphaFoldDB" id="A0A450SH30"/>
<organism evidence="2">
    <name type="scientific">Candidatus Kentrum sp. DK</name>
    <dbReference type="NCBI Taxonomy" id="2126562"/>
    <lineage>
        <taxon>Bacteria</taxon>
        <taxon>Pseudomonadati</taxon>
        <taxon>Pseudomonadota</taxon>
        <taxon>Gammaproteobacteria</taxon>
        <taxon>Candidatus Kentrum</taxon>
    </lineage>
</organism>
<reference evidence="2" key="1">
    <citation type="submission" date="2019-02" db="EMBL/GenBank/DDBJ databases">
        <authorList>
            <person name="Gruber-Vodicka R. H."/>
            <person name="Seah K. B. B."/>
        </authorList>
    </citation>
    <scope>NUCLEOTIDE SEQUENCE</scope>
    <source>
        <strain evidence="2">BECK_DK161</strain>
    </source>
</reference>
<keyword evidence="1" id="KW-1133">Transmembrane helix</keyword>
<feature type="transmembrane region" description="Helical" evidence="1">
    <location>
        <begin position="96"/>
        <end position="121"/>
    </location>
</feature>
<evidence type="ECO:0000313" key="2">
    <source>
        <dbReference type="EMBL" id="VFJ52454.1"/>
    </source>
</evidence>